<sequence length="270" mass="27829">MAPATDDAAELTLAELDLLGTFAGARFPFPLRVPSFGRIEGERTALLAAAGRTLAGRRLATGRGPAGLAAELAAALRGHRNAVDLVIVDGATVTGVVAMIAGPHAVVCRQSLGRTPGPVTVTRVPAATLTDAFTRHIPKVAAAPALPITLPPGVIGDALRLLENTAGLAAPRKRVRTLVRERGGDESAVDALAALVPSVVGRGQLGVVLRPGTGAVDRPLELSWLDSPRGRVRVDGDTRGWVSINPLRHSELIKALGEAATVARGGHIHV</sequence>
<comment type="subcellular location">
    <subcellularLocation>
        <location evidence="1">Cytoplasm</location>
    </subcellularLocation>
</comment>
<dbReference type="Proteomes" id="UP000247892">
    <property type="component" value="Unassembled WGS sequence"/>
</dbReference>
<evidence type="ECO:0000256" key="3">
    <source>
        <dbReference type="ARBA" id="ARBA00022490"/>
    </source>
</evidence>
<evidence type="ECO:0000313" key="5">
    <source>
        <dbReference type="EMBL" id="PXY36954.1"/>
    </source>
</evidence>
<organism evidence="5 6">
    <name type="scientific">Prauserella flavalba</name>
    <dbReference type="NCBI Taxonomy" id="1477506"/>
    <lineage>
        <taxon>Bacteria</taxon>
        <taxon>Bacillati</taxon>
        <taxon>Actinomycetota</taxon>
        <taxon>Actinomycetes</taxon>
        <taxon>Pseudonocardiales</taxon>
        <taxon>Pseudonocardiaceae</taxon>
        <taxon>Prauserella</taxon>
    </lineage>
</organism>
<reference evidence="5 6" key="1">
    <citation type="submission" date="2016-07" db="EMBL/GenBank/DDBJ databases">
        <title>Draft genome sequence of Prauserella sp. YIM 121212, isolated from alkaline soil.</title>
        <authorList>
            <person name="Ruckert C."/>
            <person name="Albersmeier A."/>
            <person name="Jiang C.-L."/>
            <person name="Jiang Y."/>
            <person name="Kalinowski J."/>
            <person name="Schneider O."/>
            <person name="Winkler A."/>
            <person name="Zotchev S.B."/>
        </authorList>
    </citation>
    <scope>NUCLEOTIDE SEQUENCE [LARGE SCALE GENOMIC DNA]</scope>
    <source>
        <strain evidence="5 6">YIM 121212</strain>
    </source>
</reference>
<accession>A0A318LUI0</accession>
<dbReference type="AlphaFoldDB" id="A0A318LUI0"/>
<evidence type="ECO:0000256" key="1">
    <source>
        <dbReference type="ARBA" id="ARBA00004496"/>
    </source>
</evidence>
<protein>
    <submittedName>
        <fullName evidence="5">Cytochrome C biogenesis protein</fullName>
    </submittedName>
</protein>
<evidence type="ECO:0000256" key="2">
    <source>
        <dbReference type="ARBA" id="ARBA00006411"/>
    </source>
</evidence>
<keyword evidence="6" id="KW-1185">Reference proteome</keyword>
<dbReference type="Pfam" id="PF14011">
    <property type="entry name" value="ESX-1_EspG"/>
    <property type="match status" value="1"/>
</dbReference>
<gene>
    <name evidence="5" type="ORF">BA062_13090</name>
</gene>
<dbReference type="OrthoDB" id="3680115at2"/>
<comment type="similarity">
    <text evidence="2">Belongs to the EspG family.</text>
</comment>
<comment type="caution">
    <text evidence="5">The sequence shown here is derived from an EMBL/GenBank/DDBJ whole genome shotgun (WGS) entry which is preliminary data.</text>
</comment>
<proteinExistence type="inferred from homology"/>
<dbReference type="InterPro" id="IPR025734">
    <property type="entry name" value="EspG"/>
</dbReference>
<dbReference type="EMBL" id="MASU01000005">
    <property type="protein sequence ID" value="PXY36954.1"/>
    <property type="molecule type" value="Genomic_DNA"/>
</dbReference>
<evidence type="ECO:0000256" key="4">
    <source>
        <dbReference type="ARBA" id="ARBA00023186"/>
    </source>
</evidence>
<keyword evidence="3" id="KW-0963">Cytoplasm</keyword>
<evidence type="ECO:0000313" key="6">
    <source>
        <dbReference type="Proteomes" id="UP000247892"/>
    </source>
</evidence>
<name>A0A318LUI0_9PSEU</name>
<keyword evidence="4" id="KW-0143">Chaperone</keyword>